<keyword evidence="1" id="KW-1185">Reference proteome</keyword>
<evidence type="ECO:0000313" key="1">
    <source>
        <dbReference type="Proteomes" id="UP000887574"/>
    </source>
</evidence>
<organism evidence="1 2">
    <name type="scientific">Ditylenchus dipsaci</name>
    <dbReference type="NCBI Taxonomy" id="166011"/>
    <lineage>
        <taxon>Eukaryota</taxon>
        <taxon>Metazoa</taxon>
        <taxon>Ecdysozoa</taxon>
        <taxon>Nematoda</taxon>
        <taxon>Chromadorea</taxon>
        <taxon>Rhabditida</taxon>
        <taxon>Tylenchina</taxon>
        <taxon>Tylenchomorpha</taxon>
        <taxon>Sphaerularioidea</taxon>
        <taxon>Anguinidae</taxon>
        <taxon>Anguininae</taxon>
        <taxon>Ditylenchus</taxon>
    </lineage>
</organism>
<dbReference type="Proteomes" id="UP000887574">
    <property type="component" value="Unplaced"/>
</dbReference>
<protein>
    <submittedName>
        <fullName evidence="2">Uncharacterized protein</fullName>
    </submittedName>
</protein>
<dbReference type="WBParaSite" id="jg12089">
    <property type="protein sequence ID" value="jg12089"/>
    <property type="gene ID" value="jg12089"/>
</dbReference>
<accession>A0A915CTW0</accession>
<name>A0A915CTW0_9BILA</name>
<dbReference type="AlphaFoldDB" id="A0A915CTW0"/>
<sequence length="94" mass="10674">MTSMKFEKEPTECYELAQMTDFQEILEHEMLGCPTCLRIKTRNALGNQACIARASTSKVGEKPVTLIEQKPVISPSAQHLTRKNLIDVMHQQRT</sequence>
<proteinExistence type="predicted"/>
<evidence type="ECO:0000313" key="2">
    <source>
        <dbReference type="WBParaSite" id="jg12089"/>
    </source>
</evidence>
<reference evidence="2" key="1">
    <citation type="submission" date="2022-11" db="UniProtKB">
        <authorList>
            <consortium name="WormBaseParasite"/>
        </authorList>
    </citation>
    <scope>IDENTIFICATION</scope>
</reference>